<comment type="caution">
    <text evidence="2">The sequence shown here is derived from an EMBL/GenBank/DDBJ whole genome shotgun (WGS) entry which is preliminary data.</text>
</comment>
<dbReference type="GO" id="GO:0005886">
    <property type="term" value="C:plasma membrane"/>
    <property type="evidence" value="ECO:0007669"/>
    <property type="project" value="TreeGrafter"/>
</dbReference>
<evidence type="ECO:0000313" key="3">
    <source>
        <dbReference type="Proteomes" id="UP001174997"/>
    </source>
</evidence>
<dbReference type="GO" id="GO:0005634">
    <property type="term" value="C:nucleus"/>
    <property type="evidence" value="ECO:0007669"/>
    <property type="project" value="TreeGrafter"/>
</dbReference>
<dbReference type="PANTHER" id="PTHR10502">
    <property type="entry name" value="ANNEXIN"/>
    <property type="match status" value="1"/>
</dbReference>
<dbReference type="SUPFAM" id="SSF47874">
    <property type="entry name" value="Annexin"/>
    <property type="match status" value="1"/>
</dbReference>
<evidence type="ECO:0008006" key="4">
    <source>
        <dbReference type="Google" id="ProtNLM"/>
    </source>
</evidence>
<feature type="compositionally biased region" description="Acidic residues" evidence="1">
    <location>
        <begin position="333"/>
        <end position="353"/>
    </location>
</feature>
<dbReference type="PANTHER" id="PTHR10502:SF107">
    <property type="entry name" value="ANNEXIN ANXC4 (AFU_ORTHOLOGUE AFUA_3G07020)"/>
    <property type="match status" value="1"/>
</dbReference>
<evidence type="ECO:0000313" key="2">
    <source>
        <dbReference type="EMBL" id="KAK0672563.1"/>
    </source>
</evidence>
<proteinExistence type="predicted"/>
<keyword evidence="3" id="KW-1185">Reference proteome</keyword>
<dbReference type="GO" id="GO:0005509">
    <property type="term" value="F:calcium ion binding"/>
    <property type="evidence" value="ECO:0007669"/>
    <property type="project" value="InterPro"/>
</dbReference>
<dbReference type="GO" id="GO:0005737">
    <property type="term" value="C:cytoplasm"/>
    <property type="evidence" value="ECO:0007669"/>
    <property type="project" value="TreeGrafter"/>
</dbReference>
<evidence type="ECO:0000256" key="1">
    <source>
        <dbReference type="SAM" id="MobiDB-lite"/>
    </source>
</evidence>
<dbReference type="EMBL" id="JAULSY010000012">
    <property type="protein sequence ID" value="KAK0672563.1"/>
    <property type="molecule type" value="Genomic_DNA"/>
</dbReference>
<feature type="non-terminal residue" evidence="2">
    <location>
        <position position="1"/>
    </location>
</feature>
<name>A0AA40DFP2_9PEZI</name>
<reference evidence="2" key="1">
    <citation type="submission" date="2023-06" db="EMBL/GenBank/DDBJ databases">
        <title>Genome-scale phylogeny and comparative genomics of the fungal order Sordariales.</title>
        <authorList>
            <consortium name="Lawrence Berkeley National Laboratory"/>
            <person name="Hensen N."/>
            <person name="Bonometti L."/>
            <person name="Westerberg I."/>
            <person name="Brannstrom I.O."/>
            <person name="Guillou S."/>
            <person name="Cros-Aarteil S."/>
            <person name="Calhoun S."/>
            <person name="Haridas S."/>
            <person name="Kuo A."/>
            <person name="Mondo S."/>
            <person name="Pangilinan J."/>
            <person name="Riley R."/>
            <person name="Labutti K."/>
            <person name="Andreopoulos B."/>
            <person name="Lipzen A."/>
            <person name="Chen C."/>
            <person name="Yanf M."/>
            <person name="Daum C."/>
            <person name="Ng V."/>
            <person name="Clum A."/>
            <person name="Steindorff A."/>
            <person name="Ohm R."/>
            <person name="Martin F."/>
            <person name="Silar P."/>
            <person name="Natvig D."/>
            <person name="Lalanne C."/>
            <person name="Gautier V."/>
            <person name="Ament-Velasquez S.L."/>
            <person name="Kruys A."/>
            <person name="Hutchinson M.I."/>
            <person name="Powell A.J."/>
            <person name="Barry K."/>
            <person name="Miller A.N."/>
            <person name="Grigoriev I.V."/>
            <person name="Debuchy R."/>
            <person name="Gladieux P."/>
            <person name="Thoren M.H."/>
            <person name="Johannesson H."/>
        </authorList>
    </citation>
    <scope>NUCLEOTIDE SEQUENCE</scope>
    <source>
        <strain evidence="2">CBS 307.81</strain>
    </source>
</reference>
<dbReference type="AlphaFoldDB" id="A0AA40DFP2"/>
<dbReference type="Proteomes" id="UP001174997">
    <property type="component" value="Unassembled WGS sequence"/>
</dbReference>
<accession>A0AA40DFP2</accession>
<sequence>DVAICLAKALKRDGRPPDIKPLIDILPTLTHDQMMELRHEYKRFVKTRGELKGVNIAKHIRSRLKDEDHDLMQVCYATALGRWESEAYWVTRWYHGDKGRNELIIESLMGRPNDEIRLIKDGFKDEKYDNSLTKCLHAELREGVLREAVMAVLKEERMEEIDEQGLPLYLEREDVKHLNHALKSGTNLQRVLISTVTQSSDRHLSEMLEIYNQNYDGANLAKDALKASGNELGEIVAHVFNGVINKPLRDAMLIHHALTASRRDPLRNDLLISRLVRCHWNRGHMRDAEGEYRSKYGMELHLAVRDATSGEFGRFCEALVTQIPKDDSLGYLTDDDDADANIDSPEEHEEEIENGGNLPQPRTTVEGRQR</sequence>
<dbReference type="GO" id="GO:0012506">
    <property type="term" value="C:vesicle membrane"/>
    <property type="evidence" value="ECO:0007669"/>
    <property type="project" value="TreeGrafter"/>
</dbReference>
<protein>
    <recommendedName>
        <fullName evidence="4">Annexin</fullName>
    </recommendedName>
</protein>
<feature type="region of interest" description="Disordered" evidence="1">
    <location>
        <begin position="329"/>
        <end position="370"/>
    </location>
</feature>
<dbReference type="GO" id="GO:0005544">
    <property type="term" value="F:calcium-dependent phospholipid binding"/>
    <property type="evidence" value="ECO:0007669"/>
    <property type="project" value="InterPro"/>
</dbReference>
<gene>
    <name evidence="2" type="ORF">QBC41DRAFT_216796</name>
</gene>
<dbReference type="GO" id="GO:0001786">
    <property type="term" value="F:phosphatidylserine binding"/>
    <property type="evidence" value="ECO:0007669"/>
    <property type="project" value="TreeGrafter"/>
</dbReference>
<organism evidence="2 3">
    <name type="scientific">Cercophora samala</name>
    <dbReference type="NCBI Taxonomy" id="330535"/>
    <lineage>
        <taxon>Eukaryota</taxon>
        <taxon>Fungi</taxon>
        <taxon>Dikarya</taxon>
        <taxon>Ascomycota</taxon>
        <taxon>Pezizomycotina</taxon>
        <taxon>Sordariomycetes</taxon>
        <taxon>Sordariomycetidae</taxon>
        <taxon>Sordariales</taxon>
        <taxon>Lasiosphaeriaceae</taxon>
        <taxon>Cercophora</taxon>
    </lineage>
</organism>
<dbReference type="InterPro" id="IPR037104">
    <property type="entry name" value="Annexin_sf"/>
</dbReference>
<dbReference type="Gene3D" id="1.10.220.10">
    <property type="entry name" value="Annexin"/>
    <property type="match status" value="2"/>
</dbReference>